<protein>
    <recommendedName>
        <fullName evidence="7">DNA-directed RNA polymerase subunit</fullName>
        <ecNumber evidence="7">2.7.7.6</ecNumber>
    </recommendedName>
</protein>
<comment type="function">
    <text evidence="7">DNA-dependent RNA polymerase catalyzes the transcription of DNA into RNA using the four ribonucleoside triphosphates as substrates.</text>
</comment>
<name>A0A1F4XMI9_9BACT</name>
<dbReference type="Gene3D" id="1.10.274.100">
    <property type="entry name" value="RNA polymerase Rpb1, domain 3"/>
    <property type="match status" value="2"/>
</dbReference>
<comment type="similarity">
    <text evidence="7">Belongs to the RNA polymerase beta' chain family.</text>
</comment>
<dbReference type="InterPro" id="IPR006592">
    <property type="entry name" value="RNA_pol_N"/>
</dbReference>
<dbReference type="Pfam" id="PF04997">
    <property type="entry name" value="RNA_pol_Rpb1_1"/>
    <property type="match status" value="1"/>
</dbReference>
<dbReference type="PANTHER" id="PTHR19376">
    <property type="entry name" value="DNA-DIRECTED RNA POLYMERASE"/>
    <property type="match status" value="1"/>
</dbReference>
<accession>A0A1F4XMI9</accession>
<dbReference type="InterPro" id="IPR012754">
    <property type="entry name" value="DNA-dir_RpoC_beta_prime_bact"/>
</dbReference>
<dbReference type="InterPro" id="IPR038120">
    <property type="entry name" value="Rpb1_funnel_sf"/>
</dbReference>
<dbReference type="AlphaFoldDB" id="A0A1F4XMI9"/>
<dbReference type="EC" id="2.7.7.6" evidence="7"/>
<dbReference type="SMART" id="SM00663">
    <property type="entry name" value="RPOLA_N"/>
    <property type="match status" value="1"/>
</dbReference>
<dbReference type="Gene3D" id="2.40.40.20">
    <property type="match status" value="1"/>
</dbReference>
<dbReference type="PANTHER" id="PTHR19376:SF54">
    <property type="entry name" value="DNA-DIRECTED RNA POLYMERASE SUBUNIT BETA"/>
    <property type="match status" value="1"/>
</dbReference>
<evidence type="ECO:0000256" key="6">
    <source>
        <dbReference type="ARBA" id="ARBA00048552"/>
    </source>
</evidence>
<dbReference type="Gene3D" id="4.10.860.120">
    <property type="entry name" value="RNA polymerase II, clamp domain"/>
    <property type="match status" value="1"/>
</dbReference>
<comment type="caution">
    <text evidence="10">The sequence shown here is derived from an EMBL/GenBank/DDBJ whole genome shotgun (WGS) entry which is preliminary data.</text>
</comment>
<comment type="catalytic activity">
    <reaction evidence="6 7">
        <text>RNA(n) + a ribonucleoside 5'-triphosphate = RNA(n+1) + diphosphate</text>
        <dbReference type="Rhea" id="RHEA:21248"/>
        <dbReference type="Rhea" id="RHEA-COMP:14527"/>
        <dbReference type="Rhea" id="RHEA-COMP:17342"/>
        <dbReference type="ChEBI" id="CHEBI:33019"/>
        <dbReference type="ChEBI" id="CHEBI:61557"/>
        <dbReference type="ChEBI" id="CHEBI:140395"/>
        <dbReference type="EC" id="2.7.7.6"/>
    </reaction>
</comment>
<evidence type="ECO:0000256" key="5">
    <source>
        <dbReference type="ARBA" id="ARBA00023163"/>
    </source>
</evidence>
<evidence type="ECO:0000313" key="11">
    <source>
        <dbReference type="Proteomes" id="UP000177521"/>
    </source>
</evidence>
<dbReference type="Gene3D" id="1.10.40.90">
    <property type="match status" value="1"/>
</dbReference>
<keyword evidence="1 7" id="KW-0240">DNA-directed RNA polymerase</keyword>
<dbReference type="InterPro" id="IPR007066">
    <property type="entry name" value="RNA_pol_Rpb1_3"/>
</dbReference>
<dbReference type="NCBIfam" id="TIGR02386">
    <property type="entry name" value="rpoC_TIGR"/>
    <property type="match status" value="1"/>
</dbReference>
<evidence type="ECO:0000256" key="2">
    <source>
        <dbReference type="ARBA" id="ARBA00022679"/>
    </source>
</evidence>
<dbReference type="GO" id="GO:0003677">
    <property type="term" value="F:DNA binding"/>
    <property type="evidence" value="ECO:0007669"/>
    <property type="project" value="InterPro"/>
</dbReference>
<gene>
    <name evidence="10" type="ORF">A2788_01500</name>
</gene>
<dbReference type="Gene3D" id="1.10.132.30">
    <property type="match status" value="1"/>
</dbReference>
<sequence>MAIVTRPVSARAKAAPGLEKGKIPSVFDLVTVSVASPEKILEWSYGEVTKPETINYRTQKPERDGLFCERIFGPSKNWECYCGKYKKLKHKSIVCDKCGVEVTRSSVRRERMGHIRLAVPVTHIWFLRSTPSGLGLLLNLSVKSLEQVVYFAGYIIKSVDDTARKDTLEELKKDFQTERKTIGDEYKKRMKELGDDNKKIAAMQTELNEELEALTENYHKAKTDLDGMMRYQILSELQYREHSMRFGHVFTAGTGAEALRDCVQELDLIRLKEELTSQLKQSSGQKRKKLMKRLMVVRGMEEAKIKPEWMILTTLPVIPPDLRPMVQLDGGRFATSDLNDLYRRVINRNNRLRRLLDIGAPEVICRNEKRMLQEAVDALINNAARPGKAITRVGAGRLQLKSLSDMLKGKQGRFRQNLLGKRVDYSGRSVIVVGPQLKLHQCGLPKKMALELFKPFVIGKLLEQEIAYNIKNAERLIEWGKAEVWDALEEITKDNLVLLNRAPTLHRLGIQAFQPVLIEGKAIQLHPLVCAAFNADFDGDQMAVHVPLSKQAQWEARNIMLATRNLLKPSEGKPIVTASQDMVLGCYYLTRTYEHLEPKEFIAANFHEAVTAYRTGYIKLQDRIKARINGEIVDTTMGRMIFNSILPEELGYRNETMTKKALGKVIAETFEKVGLERAALLADEIKRIGFKFATKSGITISVNDIAEPVNKPEIVAEASEKIKTLQKMYRKGLMTNDERYMHTINVWTEVKNKLAAGLEGQVPTESPLYSMIDSGARGNWGQMTQLGAMKGLVVSPSGKTIELPIISSFKEGFKPLEYFIATHGGRKGKTDTALRTAGAGYLTRRLVDTVQEMIVREYDCGNEEHNVISKAASEELGESLEARIFGRTLAEDLKDKQGKVLLKQGISLGIDECRLINEADIKEVTIRSILTCRTEHGVCQQCYGRDLASNEQVELGTAVGIIAAQSIGEPGTQLTMRTFHSGGVAGMKDITQGLPRVEELFEARTPKTEAVMAPFSGKVSIEKKGNK</sequence>
<feature type="domain" description="RNA polymerase N-terminal" evidence="9">
    <location>
        <begin position="308"/>
        <end position="590"/>
    </location>
</feature>
<evidence type="ECO:0000256" key="3">
    <source>
        <dbReference type="ARBA" id="ARBA00022695"/>
    </source>
</evidence>
<dbReference type="InterPro" id="IPR045867">
    <property type="entry name" value="DNA-dir_RpoC_beta_prime"/>
</dbReference>
<dbReference type="InterPro" id="IPR007081">
    <property type="entry name" value="RNA_pol_Rpb1_5"/>
</dbReference>
<dbReference type="InterPro" id="IPR042102">
    <property type="entry name" value="RNA_pol_Rpb1_3_sf"/>
</dbReference>
<keyword evidence="3 7" id="KW-0548">Nucleotidyltransferase</keyword>
<proteinExistence type="inferred from homology"/>
<dbReference type="GO" id="GO:0046872">
    <property type="term" value="F:metal ion binding"/>
    <property type="evidence" value="ECO:0007669"/>
    <property type="project" value="UniProtKB-KW"/>
</dbReference>
<dbReference type="CDD" id="cd01609">
    <property type="entry name" value="RNAP_beta'_N"/>
    <property type="match status" value="1"/>
</dbReference>
<dbReference type="GO" id="GO:0000428">
    <property type="term" value="C:DNA-directed RNA polymerase complex"/>
    <property type="evidence" value="ECO:0007669"/>
    <property type="project" value="UniProtKB-KW"/>
</dbReference>
<organism evidence="10 11">
    <name type="scientific">Candidatus Abawacabacteria bacterium RIFCSPHIGHO2_01_FULL_46_8</name>
    <dbReference type="NCBI Taxonomy" id="1817815"/>
    <lineage>
        <taxon>Bacteria</taxon>
        <taxon>Candidatus Abawacaibacteriota</taxon>
    </lineage>
</organism>
<dbReference type="Proteomes" id="UP000177521">
    <property type="component" value="Unassembled WGS sequence"/>
</dbReference>
<dbReference type="InterPro" id="IPR007080">
    <property type="entry name" value="RNA_pol_Rpb1_1"/>
</dbReference>
<evidence type="ECO:0000256" key="8">
    <source>
        <dbReference type="SAM" id="Coils"/>
    </source>
</evidence>
<evidence type="ECO:0000259" key="9">
    <source>
        <dbReference type="SMART" id="SM00663"/>
    </source>
</evidence>
<dbReference type="Pfam" id="PF04998">
    <property type="entry name" value="RNA_pol_Rpb1_5"/>
    <property type="match status" value="1"/>
</dbReference>
<dbReference type="InterPro" id="IPR007083">
    <property type="entry name" value="RNA_pol_Rpb1_4"/>
</dbReference>
<evidence type="ECO:0000256" key="1">
    <source>
        <dbReference type="ARBA" id="ARBA00022478"/>
    </source>
</evidence>
<dbReference type="Pfam" id="PF05000">
    <property type="entry name" value="RNA_pol_Rpb1_4"/>
    <property type="match status" value="1"/>
</dbReference>
<keyword evidence="2 7" id="KW-0808">Transferase</keyword>
<keyword evidence="8" id="KW-0175">Coiled coil</keyword>
<dbReference type="Pfam" id="PF04983">
    <property type="entry name" value="RNA_pol_Rpb1_3"/>
    <property type="match status" value="1"/>
</dbReference>
<dbReference type="GO" id="GO:0006351">
    <property type="term" value="P:DNA-templated transcription"/>
    <property type="evidence" value="ECO:0007669"/>
    <property type="project" value="InterPro"/>
</dbReference>
<dbReference type="InterPro" id="IPR000722">
    <property type="entry name" value="RNA_pol_asu"/>
</dbReference>
<dbReference type="Gene3D" id="2.40.50.100">
    <property type="match status" value="1"/>
</dbReference>
<dbReference type="Gene3D" id="1.10.1790.20">
    <property type="match status" value="1"/>
</dbReference>
<dbReference type="Pfam" id="PF00623">
    <property type="entry name" value="RNA_pol_Rpb1_2"/>
    <property type="match status" value="1"/>
</dbReference>
<dbReference type="SUPFAM" id="SSF64484">
    <property type="entry name" value="beta and beta-prime subunits of DNA dependent RNA-polymerase"/>
    <property type="match status" value="1"/>
</dbReference>
<evidence type="ECO:0000256" key="7">
    <source>
        <dbReference type="RuleBase" id="RU004279"/>
    </source>
</evidence>
<evidence type="ECO:0000256" key="4">
    <source>
        <dbReference type="ARBA" id="ARBA00022723"/>
    </source>
</evidence>
<feature type="non-terminal residue" evidence="10">
    <location>
        <position position="1027"/>
    </location>
</feature>
<dbReference type="GO" id="GO:0003899">
    <property type="term" value="F:DNA-directed RNA polymerase activity"/>
    <property type="evidence" value="ECO:0007669"/>
    <property type="project" value="UniProtKB-EC"/>
</dbReference>
<evidence type="ECO:0000313" key="10">
    <source>
        <dbReference type="EMBL" id="OGC82869.1"/>
    </source>
</evidence>
<keyword evidence="5 7" id="KW-0804">Transcription</keyword>
<feature type="coiled-coil region" evidence="8">
    <location>
        <begin position="197"/>
        <end position="224"/>
    </location>
</feature>
<dbReference type="EMBL" id="MEWS01000006">
    <property type="protein sequence ID" value="OGC82869.1"/>
    <property type="molecule type" value="Genomic_DNA"/>
</dbReference>
<dbReference type="InterPro" id="IPR044893">
    <property type="entry name" value="RNA_pol_Rpb1_clamp_domain"/>
</dbReference>
<reference evidence="10 11" key="1">
    <citation type="journal article" date="2016" name="Nat. Commun.">
        <title>Thousands of microbial genomes shed light on interconnected biogeochemical processes in an aquifer system.</title>
        <authorList>
            <person name="Anantharaman K."/>
            <person name="Brown C.T."/>
            <person name="Hug L.A."/>
            <person name="Sharon I."/>
            <person name="Castelle C.J."/>
            <person name="Probst A.J."/>
            <person name="Thomas B.C."/>
            <person name="Singh A."/>
            <person name="Wilkins M.J."/>
            <person name="Karaoz U."/>
            <person name="Brodie E.L."/>
            <person name="Williams K.H."/>
            <person name="Hubbard S.S."/>
            <person name="Banfield J.F."/>
        </authorList>
    </citation>
    <scope>NUCLEOTIDE SEQUENCE [LARGE SCALE GENOMIC DNA]</scope>
</reference>
<keyword evidence="4" id="KW-0479">Metal-binding</keyword>